<dbReference type="Gene3D" id="1.20.1270.210">
    <property type="match status" value="1"/>
</dbReference>
<evidence type="ECO:0000256" key="3">
    <source>
        <dbReference type="ARBA" id="ARBA00023219"/>
    </source>
</evidence>
<keyword evidence="3" id="KW-0231">Viral genome packaging</keyword>
<organism evidence="4">
    <name type="scientific">uncultured Caudovirales phage</name>
    <dbReference type="NCBI Taxonomy" id="2100421"/>
    <lineage>
        <taxon>Viruses</taxon>
        <taxon>Duplodnaviria</taxon>
        <taxon>Heunggongvirae</taxon>
        <taxon>Uroviricota</taxon>
        <taxon>Caudoviricetes</taxon>
        <taxon>Peduoviridae</taxon>
        <taxon>Maltschvirus</taxon>
        <taxon>Maltschvirus maltsch</taxon>
    </lineage>
</organism>
<keyword evidence="2" id="KW-1160">Virus entry into host cell</keyword>
<dbReference type="InterPro" id="IPR006944">
    <property type="entry name" value="Phage/GTA_portal"/>
</dbReference>
<keyword evidence="2" id="KW-1171">Viral genome ejection through host cell envelope</keyword>
<dbReference type="EMBL" id="LR798340">
    <property type="protein sequence ID" value="CAB5224885.1"/>
    <property type="molecule type" value="Genomic_DNA"/>
</dbReference>
<evidence type="ECO:0000256" key="2">
    <source>
        <dbReference type="ARBA" id="ARBA00023009"/>
    </source>
</evidence>
<dbReference type="Gene3D" id="3.30.1120.70">
    <property type="match status" value="1"/>
</dbReference>
<protein>
    <submittedName>
        <fullName evidence="4">Bacteriophage/Gene transfer agent portal protein</fullName>
    </submittedName>
</protein>
<reference evidence="4" key="1">
    <citation type="submission" date="2020-05" db="EMBL/GenBank/DDBJ databases">
        <authorList>
            <person name="Chiriac C."/>
            <person name="Salcher M."/>
            <person name="Ghai R."/>
            <person name="Kavagutti S V."/>
        </authorList>
    </citation>
    <scope>NUCLEOTIDE SEQUENCE</scope>
</reference>
<evidence type="ECO:0000256" key="1">
    <source>
        <dbReference type="ARBA" id="ARBA00022950"/>
    </source>
</evidence>
<sequence>MGLFTRKAEAPSFASAPIKAAAGAANVGNFLYYQTGSDEIKALSVPTISRSRDLIAGLIGSLELKHYSKQWMGENYEEVYLPLEPWMERPDPKVSRSFFFVNIFTDLFMYGVAYAYVTRRYAPQGAGGQGFPAAFTWLPASNMSSTKQTGYPQFYGPSDELEFNGQPISDINNVIQFISPIEGILKIGARAINTSIYLDQAADRYAQLETVPGYLQQIDGEDLSGEDLGSLASAWANARKQNAIGALSRQVEFREYKQNPQEVISDQRKYQALEMARLCNIPAYLVS</sequence>
<keyword evidence="2" id="KW-1162">Viral penetration into host cytoplasm</keyword>
<gene>
    <name evidence="4" type="ORF">UFOVP739_26</name>
</gene>
<dbReference type="Gene3D" id="3.40.140.120">
    <property type="match status" value="1"/>
</dbReference>
<feature type="non-terminal residue" evidence="4">
    <location>
        <position position="287"/>
    </location>
</feature>
<accession>A0A6J7X352</accession>
<keyword evidence="1" id="KW-1188">Viral release from host cell</keyword>
<proteinExistence type="predicted"/>
<name>A0A6J7X352_9CAUD</name>
<evidence type="ECO:0000313" key="4">
    <source>
        <dbReference type="EMBL" id="CAB5224885.1"/>
    </source>
</evidence>
<keyword evidence="1" id="KW-0118">Viral capsid assembly</keyword>
<dbReference type="Pfam" id="PF04860">
    <property type="entry name" value="Phage_portal"/>
    <property type="match status" value="1"/>
</dbReference>